<proteinExistence type="predicted"/>
<name>A0A0J6C3Y9_9BORD</name>
<feature type="domain" description="Flavin reductase like" evidence="1">
    <location>
        <begin position="19"/>
        <end position="177"/>
    </location>
</feature>
<dbReference type="EMBL" id="CYTV01000007">
    <property type="protein sequence ID" value="CUI90735.1"/>
    <property type="molecule type" value="Genomic_DNA"/>
</dbReference>
<dbReference type="PANTHER" id="PTHR43812">
    <property type="entry name" value="BLR2425 PROTEIN"/>
    <property type="match status" value="1"/>
</dbReference>
<dbReference type="Proteomes" id="UP000053096">
    <property type="component" value="Unassembled WGS sequence"/>
</dbReference>
<dbReference type="EMBL" id="CP016440">
    <property type="protein sequence ID" value="ANY16763.1"/>
    <property type="molecule type" value="Genomic_DNA"/>
</dbReference>
<dbReference type="AlphaFoldDB" id="A0A0J6C3Y9"/>
<sequence>MFYHCDRNDHGLPYNPFKACVIPRPIGWVSTRSGAGVPNLSPFSFFSAVNERPPMVAFCANGRHVAGGEKDSVLNARETGEFVVNLATYALRDAINASSASVERDVDEFGLAGVTAVPGRLVKAPCVKESPVHLECAVHDILELPSSEEGWISRMVIGRVLGIYVDDAMIEDGMVKAERLQAISRLGYMDYAVTREVFQLNRPE</sequence>
<dbReference type="PANTHER" id="PTHR43812:SF2">
    <property type="entry name" value="FLAVIN REDUCTASE LIKE DOMAIN-CONTAINING PROTEIN"/>
    <property type="match status" value="1"/>
</dbReference>
<organism evidence="3 4">
    <name type="scientific">Bordetella pseudohinzii</name>
    <dbReference type="NCBI Taxonomy" id="1331258"/>
    <lineage>
        <taxon>Bacteria</taxon>
        <taxon>Pseudomonadati</taxon>
        <taxon>Pseudomonadota</taxon>
        <taxon>Betaproteobacteria</taxon>
        <taxon>Burkholderiales</taxon>
        <taxon>Alcaligenaceae</taxon>
        <taxon>Bordetella</taxon>
    </lineage>
</organism>
<dbReference type="InterPro" id="IPR012349">
    <property type="entry name" value="Split_barrel_FMN-bd"/>
</dbReference>
<dbReference type="InterPro" id="IPR002563">
    <property type="entry name" value="Flavin_Rdtase-like_dom"/>
</dbReference>
<dbReference type="SUPFAM" id="SSF50475">
    <property type="entry name" value="FMN-binding split barrel"/>
    <property type="match status" value="1"/>
</dbReference>
<evidence type="ECO:0000313" key="5">
    <source>
        <dbReference type="Proteomes" id="UP000092950"/>
    </source>
</evidence>
<keyword evidence="5" id="KW-1185">Reference proteome</keyword>
<evidence type="ECO:0000313" key="4">
    <source>
        <dbReference type="Proteomes" id="UP000053096"/>
    </source>
</evidence>
<accession>A0A0J6C3Y9</accession>
<dbReference type="Proteomes" id="UP000092950">
    <property type="component" value="Chromosome"/>
</dbReference>
<reference evidence="2 5" key="2">
    <citation type="submission" date="2016-07" db="EMBL/GenBank/DDBJ databases">
        <title>Complete genome sequences of Bordetella pseudohinzii.</title>
        <authorList>
            <person name="Spilker T."/>
            <person name="Darrah R."/>
            <person name="LiPuma J.J."/>
        </authorList>
    </citation>
    <scope>NUCLEOTIDE SEQUENCE [LARGE SCALE GENOMIC DNA]</scope>
    <source>
        <strain evidence="2 5">HI4681</strain>
    </source>
</reference>
<dbReference type="RefSeq" id="WP_043208774.1">
    <property type="nucleotide sequence ID" value="NZ_CAJGUP010000239.1"/>
</dbReference>
<evidence type="ECO:0000313" key="2">
    <source>
        <dbReference type="EMBL" id="ANY16763.1"/>
    </source>
</evidence>
<dbReference type="SMART" id="SM00903">
    <property type="entry name" value="Flavin_Reduct"/>
    <property type="match status" value="1"/>
</dbReference>
<gene>
    <name evidence="2" type="ORF">BBN53_13230</name>
    <name evidence="3" type="ORF">ERS370011_02806</name>
</gene>
<dbReference type="OrthoDB" id="5946411at2"/>
<dbReference type="Gene3D" id="2.30.110.10">
    <property type="entry name" value="Electron Transport, Fmn-binding Protein, Chain A"/>
    <property type="match status" value="1"/>
</dbReference>
<evidence type="ECO:0000313" key="3">
    <source>
        <dbReference type="EMBL" id="CUI90735.1"/>
    </source>
</evidence>
<reference evidence="3 4" key="1">
    <citation type="submission" date="2015-09" db="EMBL/GenBank/DDBJ databases">
        <authorList>
            <person name="Jackson K.R."/>
            <person name="Lunt B.L."/>
            <person name="Fisher J.N.B."/>
            <person name="Gardner A.V."/>
            <person name="Bailey M.E."/>
            <person name="Deus L.M."/>
            <person name="Earl A.S."/>
            <person name="Gibby P.D."/>
            <person name="Hartmann K.A."/>
            <person name="Liu J.E."/>
            <person name="Manci A.M."/>
            <person name="Nielsen D.A."/>
            <person name="Solomon M.B."/>
            <person name="Breakwell D.P."/>
            <person name="Burnett S.H."/>
            <person name="Grose J.H."/>
        </authorList>
    </citation>
    <scope>NUCLEOTIDE SEQUENCE [LARGE SCALE GENOMIC DNA]</scope>
    <source>
        <strain evidence="3 4">2789STDY5608636</strain>
    </source>
</reference>
<dbReference type="KEGG" id="bpdz:BBN53_13230"/>
<accession>A0A0M7G5X8</accession>
<dbReference type="GO" id="GO:0016646">
    <property type="term" value="F:oxidoreductase activity, acting on the CH-NH group of donors, NAD or NADP as acceptor"/>
    <property type="evidence" value="ECO:0007669"/>
    <property type="project" value="UniProtKB-ARBA"/>
</dbReference>
<protein>
    <submittedName>
        <fullName evidence="2 3">Flavin reductase</fullName>
    </submittedName>
</protein>
<dbReference type="Pfam" id="PF01613">
    <property type="entry name" value="Flavin_Reduct"/>
    <property type="match status" value="1"/>
</dbReference>
<evidence type="ECO:0000259" key="1">
    <source>
        <dbReference type="SMART" id="SM00903"/>
    </source>
</evidence>
<dbReference type="GO" id="GO:0010181">
    <property type="term" value="F:FMN binding"/>
    <property type="evidence" value="ECO:0007669"/>
    <property type="project" value="InterPro"/>
</dbReference>